<proteinExistence type="inferred from homology"/>
<dbReference type="InterPro" id="IPR051601">
    <property type="entry name" value="Serine_prot/Carboxylest_S33"/>
</dbReference>
<accession>A0ABP0EIW0</accession>
<dbReference type="Pfam" id="PF00561">
    <property type="entry name" value="Abhydrolase_1"/>
    <property type="match status" value="1"/>
</dbReference>
<keyword evidence="5" id="KW-1185">Reference proteome</keyword>
<evidence type="ECO:0000256" key="1">
    <source>
        <dbReference type="ARBA" id="ARBA00010088"/>
    </source>
</evidence>
<dbReference type="InterPro" id="IPR002410">
    <property type="entry name" value="Peptidase_S33"/>
</dbReference>
<dbReference type="EMBL" id="OZ004259">
    <property type="protein sequence ID" value="CAK7919632.1"/>
    <property type="molecule type" value="Genomic_DNA"/>
</dbReference>
<organism evidence="4 5">
    <name type="scientific">[Candida] anglica</name>
    <dbReference type="NCBI Taxonomy" id="148631"/>
    <lineage>
        <taxon>Eukaryota</taxon>
        <taxon>Fungi</taxon>
        <taxon>Dikarya</taxon>
        <taxon>Ascomycota</taxon>
        <taxon>Saccharomycotina</taxon>
        <taxon>Pichiomycetes</taxon>
        <taxon>Debaryomycetaceae</taxon>
        <taxon>Kurtzmaniella</taxon>
    </lineage>
</organism>
<dbReference type="Gene3D" id="3.40.50.1820">
    <property type="entry name" value="alpha/beta hydrolase"/>
    <property type="match status" value="1"/>
</dbReference>
<sequence>MSGIIIEAGKDHDIVNYRVQYELQLTYGNIGDKDSEKIIVCGVITQRYDDKIHKNINDLVGKPARDYLPKERKLITYLQGGPGFPCKFPGSGDSIVKVLLDRGYQIFWLDQRGTGYSTAIESRSLVEKFGGSTEEIVEYVLKFRADSIVQDCEQIRKDLLNDGKWSLLGQSYGGFCIFTYLSMFPDSIKEALITGGVPPVGHTPQDVYTATYARTTERNVHYYRKYPQDVEKVATIAKYLSDHVVELPNGGILSVERFQTLGLNFGHNGGTDEIHSIISKLHYDLQQASKRPAYSTLATIENMYSFDTNIIYALFQEAIYCEDDIKSEWSADSLRYHPNNVNYQYNPSANTPLYFTGEMVFKSMYKDYSELKCLEKVADALHKKHDWSQLYHVDTLRSLTWEKVPIVAATYVYDQYVDFDVTRAVKQQVFQGNGNLRQYITSEFFHNGIRANAEKVLGSLFDLLECEID</sequence>
<dbReference type="PANTHER" id="PTHR43248:SF2">
    <property type="entry name" value="PROLYL AMINOPEPTIDASE"/>
    <property type="match status" value="1"/>
</dbReference>
<evidence type="ECO:0000313" key="4">
    <source>
        <dbReference type="EMBL" id="CAK7919632.1"/>
    </source>
</evidence>
<evidence type="ECO:0000313" key="5">
    <source>
        <dbReference type="Proteomes" id="UP001497600"/>
    </source>
</evidence>
<reference evidence="4 5" key="1">
    <citation type="submission" date="2024-01" db="EMBL/GenBank/DDBJ databases">
        <authorList>
            <consortium name="Genoscope - CEA"/>
            <person name="William W."/>
        </authorList>
    </citation>
    <scope>NUCLEOTIDE SEQUENCE [LARGE SCALE GENOMIC DNA]</scope>
    <source>
        <strain evidence="4 5">29B2s-10</strain>
    </source>
</reference>
<evidence type="ECO:0000259" key="3">
    <source>
        <dbReference type="Pfam" id="PF00561"/>
    </source>
</evidence>
<name>A0ABP0EIW0_9ASCO</name>
<comment type="similarity">
    <text evidence="1">Belongs to the peptidase S33 family.</text>
</comment>
<dbReference type="Proteomes" id="UP001497600">
    <property type="component" value="Chromosome G"/>
</dbReference>
<gene>
    <name evidence="4" type="ORF">CAAN4_G19482</name>
</gene>
<dbReference type="PANTHER" id="PTHR43248">
    <property type="entry name" value="2-SUCCINYL-6-HYDROXY-2,4-CYCLOHEXADIENE-1-CARBOXYLATE SYNTHASE"/>
    <property type="match status" value="1"/>
</dbReference>
<keyword evidence="2" id="KW-0378">Hydrolase</keyword>
<dbReference type="InterPro" id="IPR029058">
    <property type="entry name" value="AB_hydrolase_fold"/>
</dbReference>
<feature type="domain" description="AB hydrolase-1" evidence="3">
    <location>
        <begin position="88"/>
        <end position="205"/>
    </location>
</feature>
<protein>
    <recommendedName>
        <fullName evidence="3">AB hydrolase-1 domain-containing protein</fullName>
    </recommendedName>
</protein>
<dbReference type="InterPro" id="IPR000073">
    <property type="entry name" value="AB_hydrolase_1"/>
</dbReference>
<evidence type="ECO:0000256" key="2">
    <source>
        <dbReference type="ARBA" id="ARBA00022801"/>
    </source>
</evidence>
<dbReference type="SUPFAM" id="SSF53474">
    <property type="entry name" value="alpha/beta-Hydrolases"/>
    <property type="match status" value="1"/>
</dbReference>
<dbReference type="PRINTS" id="PR00793">
    <property type="entry name" value="PROAMNOPTASE"/>
</dbReference>